<reference evidence="9 10" key="1">
    <citation type="journal article" date="2019" name="Int. J. Syst. Evol. Microbiol.">
        <title>The Global Catalogue of Microorganisms (GCM) 10K type strain sequencing project: providing services to taxonomists for standard genome sequencing and annotation.</title>
        <authorList>
            <consortium name="The Broad Institute Genomics Platform"/>
            <consortium name="The Broad Institute Genome Sequencing Center for Infectious Disease"/>
            <person name="Wu L."/>
            <person name="Ma J."/>
        </authorList>
    </citation>
    <scope>NUCLEOTIDE SEQUENCE [LARGE SCALE GENOMIC DNA]</scope>
    <source>
        <strain evidence="9 10">JCM 16083</strain>
    </source>
</reference>
<evidence type="ECO:0000256" key="1">
    <source>
        <dbReference type="ARBA" id="ARBA00004651"/>
    </source>
</evidence>
<keyword evidence="4" id="KW-1003">Cell membrane</keyword>
<proteinExistence type="inferred from homology"/>
<dbReference type="PANTHER" id="PTHR21716:SF53">
    <property type="entry name" value="PERMEASE PERM-RELATED"/>
    <property type="match status" value="1"/>
</dbReference>
<protein>
    <submittedName>
        <fullName evidence="9">AI-2E family transporter</fullName>
    </submittedName>
</protein>
<feature type="transmembrane region" description="Helical" evidence="8">
    <location>
        <begin position="218"/>
        <end position="242"/>
    </location>
</feature>
<dbReference type="Pfam" id="PF01594">
    <property type="entry name" value="AI-2E_transport"/>
    <property type="match status" value="1"/>
</dbReference>
<feature type="transmembrane region" description="Helical" evidence="8">
    <location>
        <begin position="290"/>
        <end position="321"/>
    </location>
</feature>
<organism evidence="9 10">
    <name type="scientific">Wandonia haliotis</name>
    <dbReference type="NCBI Taxonomy" id="574963"/>
    <lineage>
        <taxon>Bacteria</taxon>
        <taxon>Pseudomonadati</taxon>
        <taxon>Bacteroidota</taxon>
        <taxon>Flavobacteriia</taxon>
        <taxon>Flavobacteriales</taxon>
        <taxon>Crocinitomicaceae</taxon>
        <taxon>Wandonia</taxon>
    </lineage>
</organism>
<evidence type="ECO:0000256" key="3">
    <source>
        <dbReference type="ARBA" id="ARBA00022448"/>
    </source>
</evidence>
<dbReference type="RefSeq" id="WP_343784961.1">
    <property type="nucleotide sequence ID" value="NZ_BAAAFH010000003.1"/>
</dbReference>
<comment type="caution">
    <text evidence="9">The sequence shown here is derived from an EMBL/GenBank/DDBJ whole genome shotgun (WGS) entry which is preliminary data.</text>
</comment>
<dbReference type="EMBL" id="BAAAFH010000003">
    <property type="protein sequence ID" value="GAA0874176.1"/>
    <property type="molecule type" value="Genomic_DNA"/>
</dbReference>
<dbReference type="Proteomes" id="UP001501126">
    <property type="component" value="Unassembled WGS sequence"/>
</dbReference>
<keyword evidence="5 8" id="KW-0812">Transmembrane</keyword>
<sequence>MNTASSKWANYLIITFMICLLLYYGGNIVMPFIFSVFISLLLLPVVNFLERRKFPVWLSSLLAVLSLTTLICGVGFFLYLEIDQMVKDLPETVKSNTGAVQQASAWFADLNIAENIERFSTDIVTNSADYLQQIITYISSTVMMMVTIPVYVFFMLVYRDRAEAFIELKFAKNIDSAKSVAQSINQSVRNYISGLFFVILTVGVLLSTGLYFLGIPYWLLLGILCALLTLLPYIGVVLGALLPITIAVLTKDSLFYPVAVLGLFILVQFLEGNLITPKIVGNAVNINPVILMLGLLIMGALSGIMGLVLTIPILAVLRILFNSSEELKPFGKLMANED</sequence>
<evidence type="ECO:0000256" key="7">
    <source>
        <dbReference type="ARBA" id="ARBA00023136"/>
    </source>
</evidence>
<accession>A0ABN1MLM3</accession>
<evidence type="ECO:0000313" key="10">
    <source>
        <dbReference type="Proteomes" id="UP001501126"/>
    </source>
</evidence>
<feature type="transmembrane region" description="Helical" evidence="8">
    <location>
        <begin position="32"/>
        <end position="49"/>
    </location>
</feature>
<name>A0ABN1MLM3_9FLAO</name>
<feature type="transmembrane region" description="Helical" evidence="8">
    <location>
        <begin position="254"/>
        <end position="270"/>
    </location>
</feature>
<evidence type="ECO:0000313" key="9">
    <source>
        <dbReference type="EMBL" id="GAA0874176.1"/>
    </source>
</evidence>
<gene>
    <name evidence="9" type="ORF">GCM10009118_05840</name>
</gene>
<feature type="transmembrane region" description="Helical" evidence="8">
    <location>
        <begin position="9"/>
        <end position="26"/>
    </location>
</feature>
<keyword evidence="10" id="KW-1185">Reference proteome</keyword>
<keyword evidence="7 8" id="KW-0472">Membrane</keyword>
<evidence type="ECO:0000256" key="5">
    <source>
        <dbReference type="ARBA" id="ARBA00022692"/>
    </source>
</evidence>
<dbReference type="InterPro" id="IPR002549">
    <property type="entry name" value="AI-2E-like"/>
</dbReference>
<evidence type="ECO:0000256" key="4">
    <source>
        <dbReference type="ARBA" id="ARBA00022475"/>
    </source>
</evidence>
<dbReference type="PANTHER" id="PTHR21716">
    <property type="entry name" value="TRANSMEMBRANE PROTEIN"/>
    <property type="match status" value="1"/>
</dbReference>
<keyword evidence="6 8" id="KW-1133">Transmembrane helix</keyword>
<feature type="transmembrane region" description="Helical" evidence="8">
    <location>
        <begin position="134"/>
        <end position="158"/>
    </location>
</feature>
<evidence type="ECO:0000256" key="6">
    <source>
        <dbReference type="ARBA" id="ARBA00022989"/>
    </source>
</evidence>
<feature type="transmembrane region" description="Helical" evidence="8">
    <location>
        <begin position="191"/>
        <end position="212"/>
    </location>
</feature>
<evidence type="ECO:0000256" key="2">
    <source>
        <dbReference type="ARBA" id="ARBA00009773"/>
    </source>
</evidence>
<comment type="subcellular location">
    <subcellularLocation>
        <location evidence="1">Cell membrane</location>
        <topology evidence="1">Multi-pass membrane protein</topology>
    </subcellularLocation>
</comment>
<comment type="similarity">
    <text evidence="2">Belongs to the autoinducer-2 exporter (AI-2E) (TC 2.A.86) family.</text>
</comment>
<feature type="transmembrane region" description="Helical" evidence="8">
    <location>
        <begin position="56"/>
        <end position="80"/>
    </location>
</feature>
<evidence type="ECO:0000256" key="8">
    <source>
        <dbReference type="SAM" id="Phobius"/>
    </source>
</evidence>
<keyword evidence="3" id="KW-0813">Transport</keyword>